<dbReference type="Gene3D" id="1.20.1740.10">
    <property type="entry name" value="Amino acid/polyamine transporter I"/>
    <property type="match status" value="1"/>
</dbReference>
<keyword evidence="4" id="KW-0472">Membrane</keyword>
<proteinExistence type="predicted"/>
<sequence length="181" mass="20872">MGRPWAGYITTIGIGGALAYINVSNTGAEVFTWLSNLVSLLTLFGWAMICLSHLRFRYTWKLQGREEAHIPWRTWAYPYALWWGMSCCVVIIGVELYLSIWPLHGNASAWKFFANYISAIAVVIIWVGAHIWYRCPLWVDARTIDLDGFRRFYVDLDPADQEPGIPLRKSLAKRVRKFIVE</sequence>
<dbReference type="PANTHER" id="PTHR43341:SF37">
    <property type="entry name" value="AMINO ACID TRANSPORTER (EUROFUNG)"/>
    <property type="match status" value="1"/>
</dbReference>
<comment type="caution">
    <text evidence="5">The sequence shown here is derived from an EMBL/GenBank/DDBJ whole genome shotgun (WGS) entry which is preliminary data.</text>
</comment>
<keyword evidence="2" id="KW-0812">Transmembrane</keyword>
<protein>
    <submittedName>
        <fullName evidence="5">Uncharacterized protein</fullName>
    </submittedName>
</protein>
<evidence type="ECO:0000313" key="6">
    <source>
        <dbReference type="Proteomes" id="UP000813423"/>
    </source>
</evidence>
<dbReference type="GO" id="GO:0016020">
    <property type="term" value="C:membrane"/>
    <property type="evidence" value="ECO:0007669"/>
    <property type="project" value="UniProtKB-SubCell"/>
</dbReference>
<dbReference type="Proteomes" id="UP000813423">
    <property type="component" value="Unassembled WGS sequence"/>
</dbReference>
<dbReference type="PANTHER" id="PTHR43341">
    <property type="entry name" value="AMINO ACID PERMEASE"/>
    <property type="match status" value="1"/>
</dbReference>
<organism evidence="5 6">
    <name type="scientific">Aspergillus fumigatus</name>
    <name type="common">Neosartorya fumigata</name>
    <dbReference type="NCBI Taxonomy" id="746128"/>
    <lineage>
        <taxon>Eukaryota</taxon>
        <taxon>Fungi</taxon>
        <taxon>Dikarya</taxon>
        <taxon>Ascomycota</taxon>
        <taxon>Pezizomycotina</taxon>
        <taxon>Eurotiomycetes</taxon>
        <taxon>Eurotiomycetidae</taxon>
        <taxon>Eurotiales</taxon>
        <taxon>Aspergillaceae</taxon>
        <taxon>Aspergillus</taxon>
        <taxon>Aspergillus subgen. Fumigati</taxon>
    </lineage>
</organism>
<dbReference type="InterPro" id="IPR050524">
    <property type="entry name" value="APC_YAT"/>
</dbReference>
<keyword evidence="3" id="KW-1133">Transmembrane helix</keyword>
<dbReference type="InterPro" id="IPR004841">
    <property type="entry name" value="AA-permease/SLC12A_dom"/>
</dbReference>
<reference evidence="5" key="1">
    <citation type="submission" date="2021-08" db="EMBL/GenBank/DDBJ databases">
        <title>Global Aspergillus fumigatus from environmental and clinical sources.</title>
        <authorList>
            <person name="Barber A."/>
            <person name="Sae-Ong T."/>
        </authorList>
    </citation>
    <scope>NUCLEOTIDE SEQUENCE</scope>
    <source>
        <strain evidence="5">NRZ-2016-071</strain>
    </source>
</reference>
<evidence type="ECO:0000313" key="5">
    <source>
        <dbReference type="EMBL" id="KAH1898095.1"/>
    </source>
</evidence>
<evidence type="ECO:0000256" key="3">
    <source>
        <dbReference type="ARBA" id="ARBA00022989"/>
    </source>
</evidence>
<dbReference type="GO" id="GO:0015171">
    <property type="term" value="F:amino acid transmembrane transporter activity"/>
    <property type="evidence" value="ECO:0007669"/>
    <property type="project" value="TreeGrafter"/>
</dbReference>
<dbReference type="EMBL" id="JAIBSC010000099">
    <property type="protein sequence ID" value="KAH1898095.1"/>
    <property type="molecule type" value="Genomic_DNA"/>
</dbReference>
<evidence type="ECO:0000256" key="2">
    <source>
        <dbReference type="ARBA" id="ARBA00022692"/>
    </source>
</evidence>
<dbReference type="Pfam" id="PF00324">
    <property type="entry name" value="AA_permease"/>
    <property type="match status" value="1"/>
</dbReference>
<dbReference type="AlphaFoldDB" id="A0A8H4HTC0"/>
<comment type="subcellular location">
    <subcellularLocation>
        <location evidence="1">Membrane</location>
        <topology evidence="1">Multi-pass membrane protein</topology>
    </subcellularLocation>
</comment>
<evidence type="ECO:0000256" key="4">
    <source>
        <dbReference type="ARBA" id="ARBA00023136"/>
    </source>
</evidence>
<name>A0A8H4HTC0_ASPFM</name>
<gene>
    <name evidence="5" type="ORF">KXV57_009737</name>
</gene>
<evidence type="ECO:0000256" key="1">
    <source>
        <dbReference type="ARBA" id="ARBA00004141"/>
    </source>
</evidence>
<accession>A0A8H4HTC0</accession>